<evidence type="ECO:0000259" key="2">
    <source>
        <dbReference type="Pfam" id="PF00892"/>
    </source>
</evidence>
<name>A0A438XPD1_HELPX</name>
<evidence type="ECO:0000313" key="4">
    <source>
        <dbReference type="Proteomes" id="UP000289022"/>
    </source>
</evidence>
<organism evidence="3 4">
    <name type="scientific">Helicobacter pylori</name>
    <name type="common">Campylobacter pylori</name>
    <dbReference type="NCBI Taxonomy" id="210"/>
    <lineage>
        <taxon>Bacteria</taxon>
        <taxon>Pseudomonadati</taxon>
        <taxon>Campylobacterota</taxon>
        <taxon>Epsilonproteobacteria</taxon>
        <taxon>Campylobacterales</taxon>
        <taxon>Helicobacteraceae</taxon>
        <taxon>Helicobacter</taxon>
    </lineage>
</organism>
<protein>
    <submittedName>
        <fullName evidence="3">EamA family transporter</fullName>
    </submittedName>
</protein>
<dbReference type="Pfam" id="PF00892">
    <property type="entry name" value="EamA"/>
    <property type="match status" value="1"/>
</dbReference>
<dbReference type="InterPro" id="IPR000620">
    <property type="entry name" value="EamA_dom"/>
</dbReference>
<sequence length="73" mass="8440">MRNTILFGVSMILLANLCFGIMSAFVKITADYFSPMENVFYRSITMTLLLLLIYPFKPYRLKSYKQGGFKKLA</sequence>
<dbReference type="GO" id="GO:0016020">
    <property type="term" value="C:membrane"/>
    <property type="evidence" value="ECO:0007669"/>
    <property type="project" value="InterPro"/>
</dbReference>
<evidence type="ECO:0000313" key="3">
    <source>
        <dbReference type="EMBL" id="RVZ39727.1"/>
    </source>
</evidence>
<keyword evidence="1" id="KW-0472">Membrane</keyword>
<dbReference type="AlphaFoldDB" id="A0A438XPD1"/>
<keyword evidence="1" id="KW-1133">Transmembrane helix</keyword>
<feature type="domain" description="EamA" evidence="2">
    <location>
        <begin position="7"/>
        <end position="63"/>
    </location>
</feature>
<feature type="transmembrane region" description="Helical" evidence="1">
    <location>
        <begin position="39"/>
        <end position="56"/>
    </location>
</feature>
<evidence type="ECO:0000256" key="1">
    <source>
        <dbReference type="SAM" id="Phobius"/>
    </source>
</evidence>
<reference evidence="3 4" key="1">
    <citation type="submission" date="2018-11" db="EMBL/GenBank/DDBJ databases">
        <title>Genetic determinants and prediction of antibiotic resistance phenotypes in Helicobacter pylori.</title>
        <authorList>
            <person name="Wagner K."/>
        </authorList>
    </citation>
    <scope>NUCLEOTIDE SEQUENCE [LARGE SCALE GENOMIC DNA]</scope>
    <source>
        <strain evidence="3 4">ZH70</strain>
    </source>
</reference>
<accession>A0A438XPD1</accession>
<proteinExistence type="predicted"/>
<dbReference type="EMBL" id="RJGP01000217">
    <property type="protein sequence ID" value="RVZ39727.1"/>
    <property type="molecule type" value="Genomic_DNA"/>
</dbReference>
<dbReference type="Proteomes" id="UP000289022">
    <property type="component" value="Unassembled WGS sequence"/>
</dbReference>
<gene>
    <name evidence="3" type="ORF">EC518_05350</name>
</gene>
<keyword evidence="1" id="KW-0812">Transmembrane</keyword>
<comment type="caution">
    <text evidence="3">The sequence shown here is derived from an EMBL/GenBank/DDBJ whole genome shotgun (WGS) entry which is preliminary data.</text>
</comment>
<feature type="non-terminal residue" evidence="3">
    <location>
        <position position="73"/>
    </location>
</feature>